<dbReference type="OrthoDB" id="2432613at2759"/>
<dbReference type="AlphaFoldDB" id="A0A1B9I809"/>
<evidence type="ECO:0000313" key="6">
    <source>
        <dbReference type="Proteomes" id="UP000094020"/>
    </source>
</evidence>
<name>A0A1B9I809_9TREE</name>
<keyword evidence="1 2" id="KW-0732">Signal</keyword>
<evidence type="ECO:0000259" key="3">
    <source>
        <dbReference type="Pfam" id="PF10342"/>
    </source>
</evidence>
<dbReference type="KEGG" id="kpin:30170772"/>
<dbReference type="Pfam" id="PF10342">
    <property type="entry name" value="Kre9_KNH"/>
    <property type="match status" value="1"/>
</dbReference>
<keyword evidence="6" id="KW-1185">Reference proteome</keyword>
<reference evidence="4" key="1">
    <citation type="submission" date="2013-07" db="EMBL/GenBank/DDBJ databases">
        <title>The Genome Sequence of Cryptococcus pinus CBS10737.</title>
        <authorList>
            <consortium name="The Broad Institute Genome Sequencing Platform"/>
            <person name="Cuomo C."/>
            <person name="Litvintseva A."/>
            <person name="Chen Y."/>
            <person name="Heitman J."/>
            <person name="Sun S."/>
            <person name="Springer D."/>
            <person name="Dromer F."/>
            <person name="Young S.K."/>
            <person name="Zeng Q."/>
            <person name="Gargeya S."/>
            <person name="Fitzgerald M."/>
            <person name="Abouelleil A."/>
            <person name="Alvarado L."/>
            <person name="Berlin A.M."/>
            <person name="Chapman S.B."/>
            <person name="Dewar J."/>
            <person name="Goldberg J."/>
            <person name="Griggs A."/>
            <person name="Gujja S."/>
            <person name="Hansen M."/>
            <person name="Howarth C."/>
            <person name="Imamovic A."/>
            <person name="Larimer J."/>
            <person name="McCowan C."/>
            <person name="Murphy C."/>
            <person name="Pearson M."/>
            <person name="Priest M."/>
            <person name="Roberts A."/>
            <person name="Saif S."/>
            <person name="Shea T."/>
            <person name="Sykes S."/>
            <person name="Wortman J."/>
            <person name="Nusbaum C."/>
            <person name="Birren B."/>
        </authorList>
    </citation>
    <scope>NUCLEOTIDE SEQUENCE [LARGE SCALE GENOMIC DNA]</scope>
    <source>
        <strain evidence="4">CBS 10737</strain>
    </source>
</reference>
<dbReference type="PANTHER" id="PTHR28154:SF1">
    <property type="entry name" value="CELL WALL SYNTHESIS PROTEIN KNH1-RELATED"/>
    <property type="match status" value="1"/>
</dbReference>
<accession>A0A1B9I809</accession>
<reference evidence="4" key="3">
    <citation type="submission" date="2016-07" db="EMBL/GenBank/DDBJ databases">
        <title>Evolution of pathogenesis and genome organization in the Tremellales.</title>
        <authorList>
            <person name="Cuomo C."/>
            <person name="Litvintseva A."/>
            <person name="Heitman J."/>
            <person name="Chen Y."/>
            <person name="Sun S."/>
            <person name="Springer D."/>
            <person name="Dromer F."/>
            <person name="Young S."/>
            <person name="Zeng Q."/>
            <person name="Chapman S."/>
            <person name="Gujja S."/>
            <person name="Saif S."/>
            <person name="Birren B."/>
        </authorList>
    </citation>
    <scope>NUCLEOTIDE SEQUENCE</scope>
    <source>
        <strain evidence="4">CBS 10737</strain>
    </source>
</reference>
<dbReference type="GO" id="GO:0042546">
    <property type="term" value="P:cell wall biogenesis"/>
    <property type="evidence" value="ECO:0007669"/>
    <property type="project" value="InterPro"/>
</dbReference>
<dbReference type="InterPro" id="IPR045328">
    <property type="entry name" value="Kre9/Knh1"/>
</dbReference>
<dbReference type="GeneID" id="30170772"/>
<reference evidence="5" key="4">
    <citation type="submission" date="2024-02" db="EMBL/GenBank/DDBJ databases">
        <title>Comparative genomics of Cryptococcus and Kwoniella reveals pathogenesis evolution and contrasting modes of karyotype evolution via chromosome fusion or intercentromeric recombination.</title>
        <authorList>
            <person name="Coelho M.A."/>
            <person name="David-Palma M."/>
            <person name="Shea T."/>
            <person name="Bowers K."/>
            <person name="McGinley-Smith S."/>
            <person name="Mohammad A.W."/>
            <person name="Gnirke A."/>
            <person name="Yurkov A.M."/>
            <person name="Nowrousian M."/>
            <person name="Sun S."/>
            <person name="Cuomo C.A."/>
            <person name="Heitman J."/>
        </authorList>
    </citation>
    <scope>NUCLEOTIDE SEQUENCE</scope>
    <source>
        <strain evidence="5">CBS 10737</strain>
    </source>
</reference>
<evidence type="ECO:0000256" key="2">
    <source>
        <dbReference type="SAM" id="SignalP"/>
    </source>
</evidence>
<proteinExistence type="predicted"/>
<evidence type="ECO:0000313" key="5">
    <source>
        <dbReference type="EMBL" id="WWC70911.1"/>
    </source>
</evidence>
<protein>
    <recommendedName>
        <fullName evidence="3">Yeast cell wall synthesis Kre9/Knh1-like N-terminal domain-containing protein</fullName>
    </recommendedName>
</protein>
<feature type="chain" id="PRO_5008628487" description="Yeast cell wall synthesis Kre9/Knh1-like N-terminal domain-containing protein" evidence="2">
    <location>
        <begin position="22"/>
        <end position="223"/>
    </location>
</feature>
<dbReference type="GO" id="GO:0006078">
    <property type="term" value="P:(1-&gt;6)-beta-D-glucan biosynthetic process"/>
    <property type="evidence" value="ECO:0007669"/>
    <property type="project" value="InterPro"/>
</dbReference>
<dbReference type="RefSeq" id="XP_019012907.1">
    <property type="nucleotide sequence ID" value="XM_019154167.1"/>
</dbReference>
<dbReference type="Proteomes" id="UP000094020">
    <property type="component" value="Chromosome 6"/>
</dbReference>
<organism evidence="4">
    <name type="scientific">Kwoniella pini CBS 10737</name>
    <dbReference type="NCBI Taxonomy" id="1296096"/>
    <lineage>
        <taxon>Eukaryota</taxon>
        <taxon>Fungi</taxon>
        <taxon>Dikarya</taxon>
        <taxon>Basidiomycota</taxon>
        <taxon>Agaricomycotina</taxon>
        <taxon>Tremellomycetes</taxon>
        <taxon>Tremellales</taxon>
        <taxon>Cryptococcaceae</taxon>
        <taxon>Kwoniella</taxon>
    </lineage>
</organism>
<feature type="domain" description="Yeast cell wall synthesis Kre9/Knh1-like N-terminal" evidence="3">
    <location>
        <begin position="28"/>
        <end position="121"/>
    </location>
</feature>
<feature type="signal peptide" evidence="2">
    <location>
        <begin position="1"/>
        <end position="21"/>
    </location>
</feature>
<dbReference type="STRING" id="1296096.A0A1B9I809"/>
<gene>
    <name evidence="4" type="ORF">I206_02403</name>
    <name evidence="5" type="ORF">I206_104863</name>
</gene>
<evidence type="ECO:0000313" key="4">
    <source>
        <dbReference type="EMBL" id="OCF51688.1"/>
    </source>
</evidence>
<dbReference type="InterPro" id="IPR018466">
    <property type="entry name" value="Kre9/Knh1-like_N"/>
</dbReference>
<reference evidence="5" key="2">
    <citation type="submission" date="2013-07" db="EMBL/GenBank/DDBJ databases">
        <authorList>
            <consortium name="The Broad Institute Genome Sequencing Platform"/>
            <person name="Cuomo C."/>
            <person name="Litvintseva A."/>
            <person name="Chen Y."/>
            <person name="Heitman J."/>
            <person name="Sun S."/>
            <person name="Springer D."/>
            <person name="Dromer F."/>
            <person name="Young S.K."/>
            <person name="Zeng Q."/>
            <person name="Gargeya S."/>
            <person name="Fitzgerald M."/>
            <person name="Abouelleil A."/>
            <person name="Alvarado L."/>
            <person name="Berlin A.M."/>
            <person name="Chapman S.B."/>
            <person name="Dewar J."/>
            <person name="Goldberg J."/>
            <person name="Griggs A."/>
            <person name="Gujja S."/>
            <person name="Hansen M."/>
            <person name="Howarth C."/>
            <person name="Imamovic A."/>
            <person name="Larimer J."/>
            <person name="McCowan C."/>
            <person name="Murphy C."/>
            <person name="Pearson M."/>
            <person name="Priest M."/>
            <person name="Roberts A."/>
            <person name="Saif S."/>
            <person name="Shea T."/>
            <person name="Sykes S."/>
            <person name="Wortman J."/>
            <person name="Nusbaum C."/>
            <person name="Birren B."/>
        </authorList>
    </citation>
    <scope>NUCLEOTIDE SEQUENCE</scope>
    <source>
        <strain evidence="5">CBS 10737</strain>
    </source>
</reference>
<dbReference type="EMBL" id="KV700115">
    <property type="protein sequence ID" value="OCF51688.1"/>
    <property type="molecule type" value="Genomic_DNA"/>
</dbReference>
<dbReference type="EMBL" id="CP144524">
    <property type="protein sequence ID" value="WWC70911.1"/>
    <property type="molecule type" value="Genomic_DNA"/>
</dbReference>
<evidence type="ECO:0000256" key="1">
    <source>
        <dbReference type="ARBA" id="ARBA00022729"/>
    </source>
</evidence>
<sequence>MFASTASYLLIAAAALQPVLAGVYITAPVSGTPATGGQVLEVKWADDGKTPTVASVGPCSVDIYTGSVNNQVKLQNLAASVDVSKTSSISATIDPSIGQDDSHYFIRFTSLSLKSETNSQYPYEAFSAMFTINSMTGKFDSATLAAIDAGNSTSSSSSASSGSSAVSNSSSKTTAGLAASASSKSSASASTSSKSTSAALPINEILPAGLLLVTAGFVSYLVL</sequence>
<dbReference type="PANTHER" id="PTHR28154">
    <property type="entry name" value="CELL WALL SYNTHESIS PROTEIN KNH1-RELATED"/>
    <property type="match status" value="1"/>
</dbReference>